<gene>
    <name evidence="1" type="ORF">GM51_19935</name>
</gene>
<protein>
    <submittedName>
        <fullName evidence="1">Uncharacterized protein</fullName>
    </submittedName>
</protein>
<reference evidence="1" key="1">
    <citation type="submission" date="2014-06" db="EMBL/GenBank/DDBJ databases">
        <title>Key roles for freshwater Actinobacteria revealed by deep metagenomic sequencing.</title>
        <authorList>
            <person name="Ghai R."/>
            <person name="Mizuno C.M."/>
            <person name="Picazo A."/>
            <person name="Camacho A."/>
            <person name="Rodriguez-Valera F."/>
        </authorList>
    </citation>
    <scope>NUCLEOTIDE SEQUENCE</scope>
</reference>
<dbReference type="EMBL" id="JNSL01000190">
    <property type="protein sequence ID" value="KGA13355.1"/>
    <property type="molecule type" value="Genomic_DNA"/>
</dbReference>
<evidence type="ECO:0000313" key="1">
    <source>
        <dbReference type="EMBL" id="KGA13355.1"/>
    </source>
</evidence>
<organism evidence="1">
    <name type="scientific">freshwater metagenome</name>
    <dbReference type="NCBI Taxonomy" id="449393"/>
    <lineage>
        <taxon>unclassified sequences</taxon>
        <taxon>metagenomes</taxon>
        <taxon>ecological metagenomes</taxon>
    </lineage>
</organism>
<comment type="caution">
    <text evidence="1">The sequence shown here is derived from an EMBL/GenBank/DDBJ whole genome shotgun (WGS) entry which is preliminary data.</text>
</comment>
<sequence length="907" mass="102464">MEITPRFTSCFNRTIHQLDRRGFIRDWLISEAWIARADDLDQVLASTGNPFGKDGRWVLTNGPDIAELKAKLFQKRKFVVEQSLPTVIESGKISWKAPGVGQVDTGIWRRLHTGDDGYVDWSHFSYTPEYRHSLMATQIEVDQPEWRKLKFESPGPIQVWLNGQIILSSDKFGYMQPVVNEVETLLPSGISELIISQWQISLREVRHVVRVSVIGLPVRIVIPSNGADEYASEIAERALEQIRIKQWARDNDEIEILGPIGLKIRVKKVRDLGQGVSVTLKKGSGKISVTQLQKAAADALANESGSLDGDVTATMLDTGEIFLEIKVDSADTPVSRVFRTARVPERVRTRVTKLEPQVWRDEVLSHVSDSYPSSARALARRELNPKYVVTREDLKSALSMINSKADCADFEAVGLINVLHRFNQANWEIGLREEVIKSLVDFKYWIDQPGLDAMCYFTENHQLVWHTAEHLIGDFLKDEKFSNSGFQGSEHSTHGQEMAQEWLIRKLEGGFSEFDSNAYLAIDTLALISLMEFSPSKKIRQFSEALLDRMLLSLASNSWRGIHGAAHGRSYTTTFRSSRFEETAPIMWALWGMGSLNLAVLPVTTLITAKRYELPSLIRKVAHSLDKTWSGRQVYRGKYRFTSDLLDRPYNSDLRIYRTADGMLSSVQDYRSGLPGLQEHVWGATLGTEVQVFTSYPAAYSHATSVRPNAWAGHLVLPRVRQIENVVLAIYPIKDDHYPDFTHLWFPTPFMNEYVMKGSWIAGRVGDGYIAVSTPGGVSPRLNGDTAYQEWIPNQDGSLYVALFSDKKSSKSFKAFVSSLKEPKFDEKNLHISFKHKKSLELGWPNNLEVNGSHSELVDGLPERPPRLENPAVTLSGDDEILRANFKGERLEIDLIKGKRLYPESKA</sequence>
<proteinExistence type="predicted"/>
<dbReference type="AlphaFoldDB" id="A0A094PNQ8"/>
<accession>A0A094PNQ8</accession>
<name>A0A094PNQ8_9ZZZZ</name>